<proteinExistence type="predicted"/>
<dbReference type="Gramene" id="Psat01G0082200-T1">
    <property type="protein sequence ID" value="KAI5441488.1"/>
    <property type="gene ID" value="KIW84_010822"/>
</dbReference>
<organism evidence="1 2">
    <name type="scientific">Pisum sativum</name>
    <name type="common">Garden pea</name>
    <name type="synonym">Lathyrus oleraceus</name>
    <dbReference type="NCBI Taxonomy" id="3888"/>
    <lineage>
        <taxon>Eukaryota</taxon>
        <taxon>Viridiplantae</taxon>
        <taxon>Streptophyta</taxon>
        <taxon>Embryophyta</taxon>
        <taxon>Tracheophyta</taxon>
        <taxon>Spermatophyta</taxon>
        <taxon>Magnoliopsida</taxon>
        <taxon>eudicotyledons</taxon>
        <taxon>Gunneridae</taxon>
        <taxon>Pentapetalae</taxon>
        <taxon>rosids</taxon>
        <taxon>fabids</taxon>
        <taxon>Fabales</taxon>
        <taxon>Fabaceae</taxon>
        <taxon>Papilionoideae</taxon>
        <taxon>50 kb inversion clade</taxon>
        <taxon>NPAAA clade</taxon>
        <taxon>Hologalegina</taxon>
        <taxon>IRL clade</taxon>
        <taxon>Fabeae</taxon>
        <taxon>Lathyrus</taxon>
    </lineage>
</organism>
<dbReference type="EMBL" id="JAMSHJ010000001">
    <property type="protein sequence ID" value="KAI5441488.1"/>
    <property type="molecule type" value="Genomic_DNA"/>
</dbReference>
<gene>
    <name evidence="1" type="ORF">KIW84_010822</name>
</gene>
<protein>
    <submittedName>
        <fullName evidence="1">Uncharacterized protein</fullName>
    </submittedName>
</protein>
<comment type="caution">
    <text evidence="1">The sequence shown here is derived from an EMBL/GenBank/DDBJ whole genome shotgun (WGS) entry which is preliminary data.</text>
</comment>
<evidence type="ECO:0000313" key="2">
    <source>
        <dbReference type="Proteomes" id="UP001058974"/>
    </source>
</evidence>
<sequence>MVFSTCGTSETTVAHGEIVGGETLDGGEDLKPVEAGGGIEARLEDFRIVDSEEEGRSENAIVELSSLVSERETSDETVVSGDNNFFG</sequence>
<keyword evidence="2" id="KW-1185">Reference proteome</keyword>
<dbReference type="AlphaFoldDB" id="A0A9D5BBV0"/>
<evidence type="ECO:0000313" key="1">
    <source>
        <dbReference type="EMBL" id="KAI5441488.1"/>
    </source>
</evidence>
<accession>A0A9D5BBV0</accession>
<name>A0A9D5BBV0_PEA</name>
<dbReference type="Proteomes" id="UP001058974">
    <property type="component" value="Chromosome 1"/>
</dbReference>
<reference evidence="1 2" key="1">
    <citation type="journal article" date="2022" name="Nat. Genet.">
        <title>Improved pea reference genome and pan-genome highlight genomic features and evolutionary characteristics.</title>
        <authorList>
            <person name="Yang T."/>
            <person name="Liu R."/>
            <person name="Luo Y."/>
            <person name="Hu S."/>
            <person name="Wang D."/>
            <person name="Wang C."/>
            <person name="Pandey M.K."/>
            <person name="Ge S."/>
            <person name="Xu Q."/>
            <person name="Li N."/>
            <person name="Li G."/>
            <person name="Huang Y."/>
            <person name="Saxena R.K."/>
            <person name="Ji Y."/>
            <person name="Li M."/>
            <person name="Yan X."/>
            <person name="He Y."/>
            <person name="Liu Y."/>
            <person name="Wang X."/>
            <person name="Xiang C."/>
            <person name="Varshney R.K."/>
            <person name="Ding H."/>
            <person name="Gao S."/>
            <person name="Zong X."/>
        </authorList>
    </citation>
    <scope>NUCLEOTIDE SEQUENCE [LARGE SCALE GENOMIC DNA]</scope>
    <source>
        <strain evidence="1 2">cv. Zhongwan 6</strain>
    </source>
</reference>